<name>A0ABD5WUT2_9EURY</name>
<accession>A0ABD5WUT2</accession>
<dbReference type="InterPro" id="IPR005467">
    <property type="entry name" value="His_kinase_dom"/>
</dbReference>
<dbReference type="AlphaFoldDB" id="A0ABD5WUT2"/>
<dbReference type="InterPro" id="IPR036890">
    <property type="entry name" value="HATPase_C_sf"/>
</dbReference>
<dbReference type="PRINTS" id="PR00344">
    <property type="entry name" value="BCTRLSENSOR"/>
</dbReference>
<reference evidence="3 4" key="1">
    <citation type="journal article" date="2019" name="Int. J. Syst. Evol. Microbiol.">
        <title>The Global Catalogue of Microorganisms (GCM) 10K type strain sequencing project: providing services to taxonomists for standard genome sequencing and annotation.</title>
        <authorList>
            <consortium name="The Broad Institute Genomics Platform"/>
            <consortium name="The Broad Institute Genome Sequencing Center for Infectious Disease"/>
            <person name="Wu L."/>
            <person name="Ma J."/>
        </authorList>
    </citation>
    <scope>NUCLEOTIDE SEQUENCE [LARGE SCALE GENOMIC DNA]</scope>
    <source>
        <strain evidence="3 4">DT55</strain>
    </source>
</reference>
<dbReference type="Gene3D" id="3.30.565.10">
    <property type="entry name" value="Histidine kinase-like ATPase, C-terminal domain"/>
    <property type="match status" value="2"/>
</dbReference>
<protein>
    <submittedName>
        <fullName evidence="3">Sensor histidine kinase</fullName>
    </submittedName>
</protein>
<keyword evidence="4" id="KW-1185">Reference proteome</keyword>
<evidence type="ECO:0000313" key="4">
    <source>
        <dbReference type="Proteomes" id="UP001596388"/>
    </source>
</evidence>
<dbReference type="SUPFAM" id="SSF55874">
    <property type="entry name" value="ATPase domain of HSP90 chaperone/DNA topoisomerase II/histidine kinase"/>
    <property type="match status" value="2"/>
</dbReference>
<dbReference type="EMBL" id="JBHTAG010000002">
    <property type="protein sequence ID" value="MFC7096067.1"/>
    <property type="molecule type" value="Genomic_DNA"/>
</dbReference>
<proteinExistence type="predicted"/>
<organism evidence="3 4">
    <name type="scientific">Halobaculum marinum</name>
    <dbReference type="NCBI Taxonomy" id="3031996"/>
    <lineage>
        <taxon>Archaea</taxon>
        <taxon>Methanobacteriati</taxon>
        <taxon>Methanobacteriota</taxon>
        <taxon>Stenosarchaea group</taxon>
        <taxon>Halobacteria</taxon>
        <taxon>Halobacteriales</taxon>
        <taxon>Haloferacaceae</taxon>
        <taxon>Halobaculum</taxon>
    </lineage>
</organism>
<feature type="compositionally biased region" description="Polar residues" evidence="1">
    <location>
        <begin position="521"/>
        <end position="545"/>
    </location>
</feature>
<feature type="region of interest" description="Disordered" evidence="1">
    <location>
        <begin position="460"/>
        <end position="547"/>
    </location>
</feature>
<dbReference type="GeneID" id="79270049"/>
<dbReference type="InterPro" id="IPR004358">
    <property type="entry name" value="Sig_transdc_His_kin-like_C"/>
</dbReference>
<dbReference type="InterPro" id="IPR003594">
    <property type="entry name" value="HATPase_dom"/>
</dbReference>
<dbReference type="RefSeq" id="WP_276236448.1">
    <property type="nucleotide sequence ID" value="NZ_CP119989.1"/>
</dbReference>
<dbReference type="GO" id="GO:0016301">
    <property type="term" value="F:kinase activity"/>
    <property type="evidence" value="ECO:0007669"/>
    <property type="project" value="UniProtKB-KW"/>
</dbReference>
<dbReference type="Pfam" id="PF02518">
    <property type="entry name" value="HATPase_c"/>
    <property type="match status" value="1"/>
</dbReference>
<comment type="caution">
    <text evidence="3">The sequence shown here is derived from an EMBL/GenBank/DDBJ whole genome shotgun (WGS) entry which is preliminary data.</text>
</comment>
<dbReference type="SMART" id="SM00387">
    <property type="entry name" value="HATPase_c"/>
    <property type="match status" value="1"/>
</dbReference>
<dbReference type="Proteomes" id="UP001596388">
    <property type="component" value="Unassembled WGS sequence"/>
</dbReference>
<dbReference type="PROSITE" id="PS50109">
    <property type="entry name" value="HIS_KIN"/>
    <property type="match status" value="1"/>
</dbReference>
<evidence type="ECO:0000256" key="1">
    <source>
        <dbReference type="SAM" id="MobiDB-lite"/>
    </source>
</evidence>
<feature type="compositionally biased region" description="Basic and acidic residues" evidence="1">
    <location>
        <begin position="460"/>
        <end position="478"/>
    </location>
</feature>
<gene>
    <name evidence="3" type="ORF">ACFQKD_02020</name>
</gene>
<feature type="compositionally biased region" description="Polar residues" evidence="1">
    <location>
        <begin position="494"/>
        <end position="511"/>
    </location>
</feature>
<keyword evidence="3" id="KW-0418">Kinase</keyword>
<evidence type="ECO:0000313" key="3">
    <source>
        <dbReference type="EMBL" id="MFC7096067.1"/>
    </source>
</evidence>
<keyword evidence="3" id="KW-0808">Transferase</keyword>
<feature type="domain" description="Histidine kinase" evidence="2">
    <location>
        <begin position="595"/>
        <end position="818"/>
    </location>
</feature>
<dbReference type="PANTHER" id="PTHR43065">
    <property type="entry name" value="SENSOR HISTIDINE KINASE"/>
    <property type="match status" value="1"/>
</dbReference>
<sequence>MSQSDSRETLDSGTVRFSSDSKLLSEIGERLIATPDIALSELIKNAYDADATKCNIWLKEDSLFVKDDGHGMTEQEFRDYWMTIATNSRLEQETSKRYNRELTGAKGVGRFAVRNLGLELSIETVAWYEEHQEYRQLTADLKWGDFESGQPLESEEVTYQIETADVEEEGTTLEISQLQSNWTQDELEEVSGEVLDIISAPYQTNRSEMQPGGGSDKADPGFSVYFAPPGEGAPEKSAAQEIYERYVMKVEISVRETTVRYDCEYKYGYDDNESESRVYEFNLGKNLLDDVFGEIRYFNWNYSGLFRNLNTIDGRSVPKWLRNNGGVRIIDKNFRVPPYGDELNDWLNISESQARRERQWRSTFTSNISSGGGQMLADTKQHQLNLPSKNQILGSLNVSSYRPGESEDVDESLQKLVPAMDRQGFIENEAMDQLRDIARGAIEIIAILDKEEELRRKRQKAKESKSELKSEIEQQQKEIEEELESAAKEFKSETNSTTNPESGQSTETKGQLSIDDAFSNGDVSTDSPGRSPSAESADSLRTTNDFQRKINEEIKPKIEQSYSELSEKVDRYEQAEVDFQSSVESMYLMSAVAAFMTHETNELLRSADQMIEAWEETPENERSEALEHRLDVTREARDKFEKQLGYSKRFMQGLEEDTQNELFVKGKTAEIIEQFSHYTDRKQITIEHKYPEYIKTPEVNPSVYTGVLMNLFTNAIKAVLEVPPENNGRIIRFEAENTDTWHKLRVADTGSGIPSGLENRIFDPLFSTTENRDDDPLGAGVGLGLYVVRRIVENSDGEISVVEAPEDFETCFEVRFKR</sequence>
<dbReference type="Pfam" id="PF13589">
    <property type="entry name" value="HATPase_c_3"/>
    <property type="match status" value="1"/>
</dbReference>
<evidence type="ECO:0000259" key="2">
    <source>
        <dbReference type="PROSITE" id="PS50109"/>
    </source>
</evidence>